<keyword evidence="1 4" id="KW-0645">Protease</keyword>
<accession>A0A0E3S0W7</accession>
<dbReference type="EMBL" id="CP009515">
    <property type="protein sequence ID" value="AKB74299.1"/>
    <property type="molecule type" value="Genomic_DNA"/>
</dbReference>
<evidence type="ECO:0000256" key="3">
    <source>
        <dbReference type="ARBA" id="ARBA00038374"/>
    </source>
</evidence>
<dbReference type="AlphaFoldDB" id="A0A0E3S0W7"/>
<dbReference type="KEGG" id="mls:MSLAZ_1038"/>
<comment type="similarity">
    <text evidence="3">Belongs to the peptidase U32 family.</text>
</comment>
<reference evidence="4 5" key="1">
    <citation type="submission" date="2014-07" db="EMBL/GenBank/DDBJ databases">
        <title>Methanogenic archaea and the global carbon cycle.</title>
        <authorList>
            <person name="Henriksen J.R."/>
            <person name="Luke J."/>
            <person name="Reinhart S."/>
            <person name="Benedict M.N."/>
            <person name="Youngblut N.D."/>
            <person name="Metcalf M.E."/>
            <person name="Whitaker R.J."/>
            <person name="Metcalf W.W."/>
        </authorList>
    </citation>
    <scope>NUCLEOTIDE SEQUENCE [LARGE SCALE GENOMIC DNA]</scope>
    <source>
        <strain evidence="4 5">Z-7289</strain>
    </source>
</reference>
<evidence type="ECO:0000256" key="1">
    <source>
        <dbReference type="ARBA" id="ARBA00022670"/>
    </source>
</evidence>
<dbReference type="STRING" id="1434111.MSLAZ_1038"/>
<dbReference type="Pfam" id="PF01136">
    <property type="entry name" value="Peptidase_U32"/>
    <property type="match status" value="1"/>
</dbReference>
<dbReference type="PATRIC" id="fig|1434111.4.peg.1326"/>
<dbReference type="HOGENOM" id="CLU_011540_0_1_2"/>
<dbReference type="PANTHER" id="PTHR30217:SF6">
    <property type="entry name" value="TRNA HYDROXYLATION PROTEIN P"/>
    <property type="match status" value="1"/>
</dbReference>
<dbReference type="EC" id="3.4.-.-" evidence="4"/>
<dbReference type="PANTHER" id="PTHR30217">
    <property type="entry name" value="PEPTIDASE U32 FAMILY"/>
    <property type="match status" value="1"/>
</dbReference>
<evidence type="ECO:0000313" key="4">
    <source>
        <dbReference type="EMBL" id="AKB74299.1"/>
    </source>
</evidence>
<evidence type="ECO:0000313" key="5">
    <source>
        <dbReference type="Proteomes" id="UP000033072"/>
    </source>
</evidence>
<dbReference type="Proteomes" id="UP000033072">
    <property type="component" value="Chromosome"/>
</dbReference>
<keyword evidence="5" id="KW-1185">Reference proteome</keyword>
<dbReference type="InterPro" id="IPR001539">
    <property type="entry name" value="Peptidase_U32"/>
</dbReference>
<gene>
    <name evidence="4" type="ORF">MSLAZ_1038</name>
</gene>
<evidence type="ECO:0000256" key="2">
    <source>
        <dbReference type="ARBA" id="ARBA00022801"/>
    </source>
</evidence>
<organism evidence="4 5">
    <name type="scientific">Methanosarcina lacustris Z-7289</name>
    <dbReference type="NCBI Taxonomy" id="1434111"/>
    <lineage>
        <taxon>Archaea</taxon>
        <taxon>Methanobacteriati</taxon>
        <taxon>Methanobacteriota</taxon>
        <taxon>Stenosarchaea group</taxon>
        <taxon>Methanomicrobia</taxon>
        <taxon>Methanosarcinales</taxon>
        <taxon>Methanosarcinaceae</taxon>
        <taxon>Methanosarcina</taxon>
    </lineage>
</organism>
<dbReference type="InterPro" id="IPR051454">
    <property type="entry name" value="RNA/ubiquinone_mod_enzymes"/>
</dbReference>
<name>A0A0E3S0W7_9EURY</name>
<protein>
    <submittedName>
        <fullName evidence="4">Putative protease</fullName>
        <ecNumber evidence="4">3.4.-.-</ecNumber>
    </submittedName>
</protein>
<proteinExistence type="inferred from homology"/>
<dbReference type="PROSITE" id="PS01276">
    <property type="entry name" value="PEPTIDASE_U32"/>
    <property type="match status" value="1"/>
</dbReference>
<keyword evidence="2 4" id="KW-0378">Hydrolase</keyword>
<sequence>MKVETFPSLMQKSSEPELILGIRNLAGLEACSRYADAVYFSTDRLSLRAKAKEITLETLKDFVYEVKARGLKAYLAVNSAVNESRLDEVEEVVAAAVKAGVDAVIAWDPAVILKARKAGLRVQISTQANVTNHETAEFYRTLGAERIVLSRELSLEEIREIGQHTEVEIEAFVHGAMCMAISGRCHLSAYVLGKSGNCGECTQPCRWEWELHGENGLVMESRGKYLLSAKDLCMIGHVPELLEAGIYAFKVEGRLRDPGYLEVVSRCYREAIDACKEGRYTREKVETWKSELASVYNRGFSTGFYFGVPGLEGFSPDKGMNASEKKRRAAGVVENYYPKQQAAAIRLLEEGLAVGDEILIEGSTTYLKQQVRSLIKKGMLLQTAEKGDEVGLAVDRPVRKNDRIFIV</sequence>
<dbReference type="GO" id="GO:0006508">
    <property type="term" value="P:proteolysis"/>
    <property type="evidence" value="ECO:0007669"/>
    <property type="project" value="UniProtKB-KW"/>
</dbReference>
<dbReference type="GO" id="GO:0008233">
    <property type="term" value="F:peptidase activity"/>
    <property type="evidence" value="ECO:0007669"/>
    <property type="project" value="UniProtKB-KW"/>
</dbReference>